<protein>
    <submittedName>
        <fullName evidence="1">Uncharacterized protein</fullName>
    </submittedName>
</protein>
<evidence type="ECO:0000313" key="1">
    <source>
        <dbReference type="EMBL" id="JAA69449.1"/>
    </source>
</evidence>
<reference evidence="1" key="1">
    <citation type="submission" date="2012-12" db="EMBL/GenBank/DDBJ databases">
        <title>Identification and characterization of a phenylalanine ammonia-lyase gene family in Isatis indigotica Fort.</title>
        <authorList>
            <person name="Liu Q."/>
            <person name="Chen J."/>
            <person name="Zhou X."/>
            <person name="Di P."/>
            <person name="Xiao Y."/>
            <person name="Xuan H."/>
            <person name="Zhang L."/>
            <person name="Chen W."/>
        </authorList>
    </citation>
    <scope>NUCLEOTIDE SEQUENCE</scope>
    <source>
        <tissue evidence="1">Salivary gland</tissue>
    </source>
</reference>
<dbReference type="EMBL" id="GADI01004359">
    <property type="protein sequence ID" value="JAA69449.1"/>
    <property type="molecule type" value="mRNA"/>
</dbReference>
<accession>A0A0K8RG23</accession>
<dbReference type="AlphaFoldDB" id="A0A0K8RG23"/>
<proteinExistence type="evidence at transcript level"/>
<organism evidence="1">
    <name type="scientific">Ixodes ricinus</name>
    <name type="common">Common tick</name>
    <name type="synonym">Acarus ricinus</name>
    <dbReference type="NCBI Taxonomy" id="34613"/>
    <lineage>
        <taxon>Eukaryota</taxon>
        <taxon>Metazoa</taxon>
        <taxon>Ecdysozoa</taxon>
        <taxon>Arthropoda</taxon>
        <taxon>Chelicerata</taxon>
        <taxon>Arachnida</taxon>
        <taxon>Acari</taxon>
        <taxon>Parasitiformes</taxon>
        <taxon>Ixodida</taxon>
        <taxon>Ixodoidea</taxon>
        <taxon>Ixodidae</taxon>
        <taxon>Ixodinae</taxon>
        <taxon>Ixodes</taxon>
    </lineage>
</organism>
<sequence length="85" mass="9637">MCTGQTSSRSPFQTLLSLHEVISPTGTTKDDFSRKVVTQPFNKRRRGKESQSAPLHHIIMNYFCPLLAYQVLTGPRKKSPCTKKE</sequence>
<name>A0A0K8RG23_IXORI</name>